<evidence type="ECO:0000313" key="5">
    <source>
        <dbReference type="Proteomes" id="UP000621455"/>
    </source>
</evidence>
<proteinExistence type="predicted"/>
<gene>
    <name evidence="4" type="ORF">F2P44_08805</name>
</gene>
<name>A0ABX0N292_9BURK</name>
<dbReference type="InterPro" id="IPR040840">
    <property type="entry name" value="TcA_TcB_BD"/>
</dbReference>
<dbReference type="SMART" id="SM00560">
    <property type="entry name" value="LamGL"/>
    <property type="match status" value="1"/>
</dbReference>
<evidence type="ECO:0000256" key="1">
    <source>
        <dbReference type="ARBA" id="ARBA00022729"/>
    </source>
</evidence>
<keyword evidence="2" id="KW-1015">Disulfide bond</keyword>
<reference evidence="4 5" key="1">
    <citation type="submission" date="2019-10" db="EMBL/GenBank/DDBJ databases">
        <title>Taxonomy of Antarctic Massilia spp.: description of Massilia rubra sp. nov., Massilia aquatica sp. nov., Massilia mucilaginosa sp. nov., Massilia frigida sp. nov. isolated from streams, lakes and regoliths.</title>
        <authorList>
            <person name="Holochova P."/>
            <person name="Sedlacek I."/>
            <person name="Kralova S."/>
            <person name="Maslanova I."/>
            <person name="Busse H.-J."/>
            <person name="Stankova E."/>
            <person name="Vrbovska V."/>
            <person name="Kovarovic V."/>
            <person name="Bartak M."/>
            <person name="Svec P."/>
            <person name="Pantucek R."/>
        </authorList>
    </citation>
    <scope>NUCLEOTIDE SEQUENCE [LARGE SCALE GENOMIC DNA]</scope>
    <source>
        <strain evidence="4 5">CCM 8695</strain>
    </source>
</reference>
<dbReference type="SUPFAM" id="SSF49899">
    <property type="entry name" value="Concanavalin A-like lectins/glucanases"/>
    <property type="match status" value="1"/>
</dbReference>
<accession>A0ABX0N292</accession>
<dbReference type="Pfam" id="PF18276">
    <property type="entry name" value="TcA_TcB_BD"/>
    <property type="match status" value="1"/>
</dbReference>
<feature type="domain" description="LamG-like jellyroll fold" evidence="3">
    <location>
        <begin position="483"/>
        <end position="622"/>
    </location>
</feature>
<dbReference type="InterPro" id="IPR006558">
    <property type="entry name" value="LamG-like"/>
</dbReference>
<keyword evidence="5" id="KW-1185">Reference proteome</keyword>
<dbReference type="PANTHER" id="PTHR42535:SF2">
    <property type="entry name" value="CHROMOSOME UNDETERMINED SCAFFOLD_146, WHOLE GENOME SHOTGUN SEQUENCE"/>
    <property type="match status" value="1"/>
</dbReference>
<comment type="caution">
    <text evidence="4">The sequence shown here is derived from an EMBL/GenBank/DDBJ whole genome shotgun (WGS) entry which is preliminary data.</text>
</comment>
<dbReference type="Pfam" id="PF20220">
    <property type="entry name" value="ABC_toxin_N"/>
    <property type="match status" value="1"/>
</dbReference>
<sequence>MAFIATPTAGQLVAGPAQGNGLFCAGRWFEVIETENSHGATHTIEVPYRNAPLSVTLKQANTPDQTGNTRTDHNGDWKITFSSCKPGHADVSLLDQAEVLESVAFNIAPNLRVPLALKLEGLDASGNQLIDLPEGGRHLQIEVLPRSPTRAIGVQLRAQGDLLPRQTGSPGTPLAALAFSSFLPGKYAPMGPAILVDDTDFFGVTTTTQFNFQTRDFTDPAIAITEPAEDQVIVVGQLPLTLAVRGTVSDPQSGYKDGTLTYSFAGQTDVPVNVAGGAWVFELSVASYGQYELTMTAADGVGNTRARIAVRQFEVVSSYLPKSIDELLSPSAYLNELLRFARSHLLTGDTPNAGAASAVDLTREFRQPFGELAQPGSVAAGRPVSDLLTPVQILRDVKSADTASLIGRWTFSELAQQAPDGVRDRAGRFDLNGGYHGSGRYADVVARMVGAPGTDMEGAMVLDGESYAQIAHRPVLEVGRDERDFTLSCWVYPNDTGNGTWRQILYKGHEPVWPTDVNRTFSLWLMPDSNTVYFRISTTGNVDDGGASASTLPVQRWSHLAYVKSGGQLKLYIDGKLDAEVTLAGSVVANTDPLIIGKSPYSNSYLGGFAELRLYGYALQPEDVEQLALNRRLGMTATPIADYHEAAYEALLLGLGTSLEELRGLGALSGAQRHALAERLGLLTPVASGDNLATIMPTYPPGSTMFEPWLAGAFGLPLTYTPEFPSELPIDFTGIVSAQRFNLSYRWSQEDARQAMPPELDPDLVEMADLAPAALDWSALLRARSTELTVQFDAFAALLGAGSAAAALDKVYSRDELSKLQALSIAEKAGIPIGAELAHFHLDHKMFRRLLAYIDQLTVALGPQERNDFAHLLTQLWKVRTRYTPWKQAETALGSRLWPTATTAAAWHPGSYKSGFLPWRGNALQRTAIERRLGGRLRAWQTIRDAQERSVGEVQRITLPSLRDDLLGIAALPFATQRMDQLTERWLVDFAATSATLVTPLEQATLSLQTLINGIRHAWYEASHVAGRWTIKPEYREQFDDEWQWLGNYGHWRAAVLSYLYPENLLFPELRKGRSAAFETFQTELRNMQPLSSGSLARPPAAFTLARNALGGDEAEYFAPMAIGLALQRAGLYASALDTYRQVFDASRAGAARKRAALLRSEHDHQAPAPFFDDRWTLELTDPHAVALRTDDNGQRIWGNPYTRHTITQIAHCLLAQADGEYAAGTKDARNKALSIYLEARQVLAFDELRDLKPVRPEQAYLPNPVVAAQRAHVDVALRKLRRGLSFSGTPLAPDLTRGPNAGAASSLTRPTPYRFKILMERARQLAAQAQQFESHYLSVMEKGEAEAEKLMRENFISEIAGQTVTLRQLGEDDARTGKVLAQLQQGRSQMQTDRYQSWLAAGTSEHERLQMKYIQESSTSRQVMNIADAVMSGTQAIQVAAGLIETVLSAGAKMALGVTIAAAAAGKAVAQGFLIDQETRSQLNGILASHERRAQEWQLQHDLSRQDVMIGTQQLVAADDRIAIAVQESLIARTQLTQSRQMLAFLNNKFTSVEFYQWLTGVLAETYAFFLRTAASTAQQAELQLAFERQETPVRQIKSDYWLSASEASGGADGSATPDRRGIGGSTRLLQDLYTLDQQAFSSERRLLNLSQSFSLSRLMPLEFEEFRRTGVLTISTPMQWFDEGFPGHYMRLLKRARISVAALIPPGQGIRATLTNGGLSRVVTAEPGFPTVVVRQDPQSVALTSPVAATGVFELDAQPDMLYPFEGTGVDTTWYFELPPAANPFAFDTLAEVVLTVDYSALMSYELRDRVIKKLPRRWSGDLTYSVRRDLPDVWYQLSNPSRAGVYEIDLHMDARSFPAGLSDLQIDEVALSMHLKDGSYPAAFVAPALTPSGGAAPTTGAAAALIHGLASSTQSGTPSWSVLRGAAGTGALWKFTLTTDQFSSFSLSESFQEANVDDIILVFTASGLRPAWLT</sequence>
<keyword evidence="1" id="KW-0732">Signal</keyword>
<dbReference type="PANTHER" id="PTHR42535">
    <property type="entry name" value="OOKINETE PROTEIN, PUTATIVE-RELATED"/>
    <property type="match status" value="1"/>
</dbReference>
<dbReference type="Pfam" id="PF13385">
    <property type="entry name" value="Laminin_G_3"/>
    <property type="match status" value="1"/>
</dbReference>
<dbReference type="InterPro" id="IPR046839">
    <property type="entry name" value="ABC_toxin_N"/>
</dbReference>
<dbReference type="EMBL" id="WHJG01000006">
    <property type="protein sequence ID" value="NHZ79374.1"/>
    <property type="molecule type" value="Genomic_DNA"/>
</dbReference>
<dbReference type="RefSeq" id="WP_167086315.1">
    <property type="nucleotide sequence ID" value="NZ_WHJG01000006.1"/>
</dbReference>
<evidence type="ECO:0000313" key="4">
    <source>
        <dbReference type="EMBL" id="NHZ79374.1"/>
    </source>
</evidence>
<dbReference type="InterPro" id="IPR013320">
    <property type="entry name" value="ConA-like_dom_sf"/>
</dbReference>
<evidence type="ECO:0000256" key="2">
    <source>
        <dbReference type="ARBA" id="ARBA00023157"/>
    </source>
</evidence>
<dbReference type="Proteomes" id="UP000621455">
    <property type="component" value="Unassembled WGS sequence"/>
</dbReference>
<organism evidence="4 5">
    <name type="scientific">Massilia frigida</name>
    <dbReference type="NCBI Taxonomy" id="2609281"/>
    <lineage>
        <taxon>Bacteria</taxon>
        <taxon>Pseudomonadati</taxon>
        <taxon>Pseudomonadota</taxon>
        <taxon>Betaproteobacteria</taxon>
        <taxon>Burkholderiales</taxon>
        <taxon>Oxalobacteraceae</taxon>
        <taxon>Telluria group</taxon>
        <taxon>Massilia</taxon>
    </lineage>
</organism>
<evidence type="ECO:0000259" key="3">
    <source>
        <dbReference type="SMART" id="SM00560"/>
    </source>
</evidence>
<protein>
    <recommendedName>
        <fullName evidence="3">LamG-like jellyroll fold domain-containing protein</fullName>
    </recommendedName>
</protein>
<dbReference type="Gene3D" id="2.60.120.200">
    <property type="match status" value="1"/>
</dbReference>